<organism evidence="1 2">
    <name type="scientific">Rubus argutus</name>
    <name type="common">Southern blackberry</name>
    <dbReference type="NCBI Taxonomy" id="59490"/>
    <lineage>
        <taxon>Eukaryota</taxon>
        <taxon>Viridiplantae</taxon>
        <taxon>Streptophyta</taxon>
        <taxon>Embryophyta</taxon>
        <taxon>Tracheophyta</taxon>
        <taxon>Spermatophyta</taxon>
        <taxon>Magnoliopsida</taxon>
        <taxon>eudicotyledons</taxon>
        <taxon>Gunneridae</taxon>
        <taxon>Pentapetalae</taxon>
        <taxon>rosids</taxon>
        <taxon>fabids</taxon>
        <taxon>Rosales</taxon>
        <taxon>Rosaceae</taxon>
        <taxon>Rosoideae</taxon>
        <taxon>Rosoideae incertae sedis</taxon>
        <taxon>Rubus</taxon>
    </lineage>
</organism>
<keyword evidence="2" id="KW-1185">Reference proteome</keyword>
<sequence>MPAPLSSSMRCQYLEHVLLRYLFHDGAISCGCSLLVEWQSFCLRYMEKLWHMLRLIDVVRCGHYGGMTVLMAWTMAMVWRWD</sequence>
<proteinExistence type="predicted"/>
<dbReference type="EMBL" id="JBEDUW010000002">
    <property type="protein sequence ID" value="KAK9943920.1"/>
    <property type="molecule type" value="Genomic_DNA"/>
</dbReference>
<comment type="caution">
    <text evidence="1">The sequence shown here is derived from an EMBL/GenBank/DDBJ whole genome shotgun (WGS) entry which is preliminary data.</text>
</comment>
<dbReference type="Proteomes" id="UP001457282">
    <property type="component" value="Unassembled WGS sequence"/>
</dbReference>
<name>A0AAW1Y785_RUBAR</name>
<dbReference type="AlphaFoldDB" id="A0AAW1Y785"/>
<reference evidence="1 2" key="1">
    <citation type="journal article" date="2023" name="G3 (Bethesda)">
        <title>A chromosome-length genome assembly and annotation of blackberry (Rubus argutus, cv. 'Hillquist').</title>
        <authorList>
            <person name="Bruna T."/>
            <person name="Aryal R."/>
            <person name="Dudchenko O."/>
            <person name="Sargent D.J."/>
            <person name="Mead D."/>
            <person name="Buti M."/>
            <person name="Cavallini A."/>
            <person name="Hytonen T."/>
            <person name="Andres J."/>
            <person name="Pham M."/>
            <person name="Weisz D."/>
            <person name="Mascagni F."/>
            <person name="Usai G."/>
            <person name="Natali L."/>
            <person name="Bassil N."/>
            <person name="Fernandez G.E."/>
            <person name="Lomsadze A."/>
            <person name="Armour M."/>
            <person name="Olukolu B."/>
            <person name="Poorten T."/>
            <person name="Britton C."/>
            <person name="Davik J."/>
            <person name="Ashrafi H."/>
            <person name="Aiden E.L."/>
            <person name="Borodovsky M."/>
            <person name="Worthington M."/>
        </authorList>
    </citation>
    <scope>NUCLEOTIDE SEQUENCE [LARGE SCALE GENOMIC DNA]</scope>
    <source>
        <strain evidence="1">PI 553951</strain>
    </source>
</reference>
<evidence type="ECO:0000313" key="1">
    <source>
        <dbReference type="EMBL" id="KAK9943920.1"/>
    </source>
</evidence>
<evidence type="ECO:0000313" key="2">
    <source>
        <dbReference type="Proteomes" id="UP001457282"/>
    </source>
</evidence>
<protein>
    <submittedName>
        <fullName evidence="1">Uncharacterized protein</fullName>
    </submittedName>
</protein>
<accession>A0AAW1Y785</accession>
<gene>
    <name evidence="1" type="ORF">M0R45_009510</name>
</gene>